<proteinExistence type="predicted"/>
<evidence type="ECO:0000256" key="1">
    <source>
        <dbReference type="SAM" id="MobiDB-lite"/>
    </source>
</evidence>
<feature type="region of interest" description="Disordered" evidence="1">
    <location>
        <begin position="61"/>
        <end position="110"/>
    </location>
</feature>
<accession>A0A1X7VSJ0</accession>
<reference evidence="2" key="1">
    <citation type="submission" date="2017-05" db="UniProtKB">
        <authorList>
            <consortium name="EnsemblMetazoa"/>
        </authorList>
    </citation>
    <scope>IDENTIFICATION</scope>
</reference>
<dbReference type="EnsemblMetazoa" id="Aqu2.1.42849_001">
    <property type="protein sequence ID" value="Aqu2.1.42849_001"/>
    <property type="gene ID" value="Aqu2.1.42849"/>
</dbReference>
<feature type="region of interest" description="Disordered" evidence="1">
    <location>
        <begin position="1"/>
        <end position="33"/>
    </location>
</feature>
<feature type="compositionally biased region" description="Polar residues" evidence="1">
    <location>
        <begin position="10"/>
        <end position="25"/>
    </location>
</feature>
<organism evidence="2">
    <name type="scientific">Amphimedon queenslandica</name>
    <name type="common">Sponge</name>
    <dbReference type="NCBI Taxonomy" id="400682"/>
    <lineage>
        <taxon>Eukaryota</taxon>
        <taxon>Metazoa</taxon>
        <taxon>Porifera</taxon>
        <taxon>Demospongiae</taxon>
        <taxon>Heteroscleromorpha</taxon>
        <taxon>Haplosclerida</taxon>
        <taxon>Niphatidae</taxon>
        <taxon>Amphimedon</taxon>
    </lineage>
</organism>
<feature type="compositionally biased region" description="Low complexity" evidence="1">
    <location>
        <begin position="82"/>
        <end position="110"/>
    </location>
</feature>
<evidence type="ECO:0000313" key="2">
    <source>
        <dbReference type="EnsemblMetazoa" id="Aqu2.1.42849_001"/>
    </source>
</evidence>
<protein>
    <submittedName>
        <fullName evidence="2">Uncharacterized protein</fullName>
    </submittedName>
</protein>
<dbReference type="AlphaFoldDB" id="A0A1X7VSJ0"/>
<dbReference type="InParanoid" id="A0A1X7VSJ0"/>
<sequence length="110" mass="11822">MLENYHLTDMPSSLSRKHTSATTVTKRPRKISKSNTTIFNQCMLYMPLNSDEVVLVKPPKSTNATVSVPPGDQTASTNSGPESARASTSTNSSYANTAQSSTSTSSETYL</sequence>
<name>A0A1X7VSJ0_AMPQE</name>